<dbReference type="GO" id="GO:0003824">
    <property type="term" value="F:catalytic activity"/>
    <property type="evidence" value="ECO:0007669"/>
    <property type="project" value="UniProtKB-ARBA"/>
</dbReference>
<reference evidence="3" key="1">
    <citation type="submission" date="2016-10" db="EMBL/GenBank/DDBJ databases">
        <authorList>
            <person name="Varghese N."/>
            <person name="Submissions S."/>
        </authorList>
    </citation>
    <scope>NUCLEOTIDE SEQUENCE [LARGE SCALE GENOMIC DNA]</scope>
    <source>
        <strain evidence="3">CGMCC 4.6856</strain>
    </source>
</reference>
<dbReference type="OrthoDB" id="9801162at2"/>
<feature type="domain" description="AB hydrolase-1" evidence="1">
    <location>
        <begin position="13"/>
        <end position="221"/>
    </location>
</feature>
<dbReference type="Pfam" id="PF12697">
    <property type="entry name" value="Abhydrolase_6"/>
    <property type="match status" value="1"/>
</dbReference>
<dbReference type="PRINTS" id="PR00111">
    <property type="entry name" value="ABHYDROLASE"/>
</dbReference>
<dbReference type="InterPro" id="IPR029058">
    <property type="entry name" value="AB_hydrolase_fold"/>
</dbReference>
<dbReference type="STRING" id="1036181.SAMN05421756_10286"/>
<accession>A0A1H9C6F6</accession>
<dbReference type="SUPFAM" id="SSF53474">
    <property type="entry name" value="alpha/beta-Hydrolases"/>
    <property type="match status" value="1"/>
</dbReference>
<evidence type="ECO:0000313" key="2">
    <source>
        <dbReference type="EMBL" id="SEP96581.1"/>
    </source>
</evidence>
<keyword evidence="3" id="KW-1185">Reference proteome</keyword>
<dbReference type="AlphaFoldDB" id="A0A1H9C6F6"/>
<proteinExistence type="predicted"/>
<dbReference type="InterPro" id="IPR000073">
    <property type="entry name" value="AB_hydrolase_1"/>
</dbReference>
<organism evidence="2 3">
    <name type="scientific">Microlunatus flavus</name>
    <dbReference type="NCBI Taxonomy" id="1036181"/>
    <lineage>
        <taxon>Bacteria</taxon>
        <taxon>Bacillati</taxon>
        <taxon>Actinomycetota</taxon>
        <taxon>Actinomycetes</taxon>
        <taxon>Propionibacteriales</taxon>
        <taxon>Propionibacteriaceae</taxon>
        <taxon>Microlunatus</taxon>
    </lineage>
</organism>
<dbReference type="Proteomes" id="UP000198504">
    <property type="component" value="Unassembled WGS sequence"/>
</dbReference>
<name>A0A1H9C6F6_9ACTN</name>
<dbReference type="RefSeq" id="WP_091178023.1">
    <property type="nucleotide sequence ID" value="NZ_FOFA01000002.1"/>
</dbReference>
<sequence>MTPEDAPGVAAPLVLLPGSGCTPALWSRLDLPDRTVTPVLEADTLDAEVDRLLAVLPKQFALAGLSLGAIVAMALVRRAPERVSRLCLMSTNPYAPTPGQHEAWAAQREMLRTDGARALQTSLLPVLRSPGRTDLDAEILAMADELGAPTYAAQCRLQDTRIDERPELAKVRCPTLVVAARDDRLCPVERHEEIARLVPGAELVVLHDCAHLSPLEQPGALSAHLRRWLADAP</sequence>
<dbReference type="PANTHER" id="PTHR43689">
    <property type="entry name" value="HYDROLASE"/>
    <property type="match status" value="1"/>
</dbReference>
<dbReference type="Gene3D" id="3.40.50.1820">
    <property type="entry name" value="alpha/beta hydrolase"/>
    <property type="match status" value="1"/>
</dbReference>
<dbReference type="PANTHER" id="PTHR43689:SF8">
    <property type="entry name" value="ALPHA_BETA-HYDROLASES SUPERFAMILY PROTEIN"/>
    <property type="match status" value="1"/>
</dbReference>
<protein>
    <submittedName>
        <fullName evidence="2">Pimeloyl-ACP methyl ester carboxylesterase</fullName>
    </submittedName>
</protein>
<evidence type="ECO:0000313" key="3">
    <source>
        <dbReference type="Proteomes" id="UP000198504"/>
    </source>
</evidence>
<dbReference type="EMBL" id="FOFA01000002">
    <property type="protein sequence ID" value="SEP96581.1"/>
    <property type="molecule type" value="Genomic_DNA"/>
</dbReference>
<gene>
    <name evidence="2" type="ORF">SAMN05421756_10286</name>
</gene>
<evidence type="ECO:0000259" key="1">
    <source>
        <dbReference type="Pfam" id="PF12697"/>
    </source>
</evidence>